<evidence type="ECO:0000256" key="5">
    <source>
        <dbReference type="ARBA" id="ARBA00034769"/>
    </source>
</evidence>
<dbReference type="PANTHER" id="PTHR10736:SF0">
    <property type="entry name" value="BESTROPHIN HOMOLOG"/>
    <property type="match status" value="1"/>
</dbReference>
<keyword evidence="8" id="KW-1185">Reference proteome</keyword>
<feature type="transmembrane region" description="Helical" evidence="6">
    <location>
        <begin position="211"/>
        <end position="228"/>
    </location>
</feature>
<comment type="function">
    <text evidence="6">Forms chloride channels.</text>
</comment>
<feature type="compositionally biased region" description="Basic and acidic residues" evidence="7">
    <location>
        <begin position="409"/>
        <end position="419"/>
    </location>
</feature>
<feature type="transmembrane region" description="Helical" evidence="6">
    <location>
        <begin position="68"/>
        <end position="87"/>
    </location>
</feature>
<evidence type="ECO:0000313" key="9">
    <source>
        <dbReference type="RefSeq" id="XP_013772713.1"/>
    </source>
</evidence>
<keyword evidence="6" id="KW-0407">Ion channel</keyword>
<protein>
    <recommendedName>
        <fullName evidence="6">Bestrophin homolog</fullName>
    </recommendedName>
</protein>
<evidence type="ECO:0000256" key="1">
    <source>
        <dbReference type="ARBA" id="ARBA00004370"/>
    </source>
</evidence>
<feature type="non-terminal residue" evidence="9">
    <location>
        <position position="1"/>
    </location>
</feature>
<dbReference type="InterPro" id="IPR000615">
    <property type="entry name" value="Bestrophin"/>
</dbReference>
<reference evidence="9" key="1">
    <citation type="submission" date="2025-08" db="UniProtKB">
        <authorList>
            <consortium name="RefSeq"/>
        </authorList>
    </citation>
    <scope>IDENTIFICATION</scope>
    <source>
        <tissue evidence="9">Muscle</tissue>
    </source>
</reference>
<sequence>TFEKISVYCETFTDLIPVSFVLGFYVSIVVGRWWQQYMSIPWPDKICMLISAYVHGNDERGRVIRRTLARYLNLLSVLIFQAISTSIKKRFPTLDHLEEAGIMTKEERRVYDEIPMAHGKWWVPAQWFTALAVRARKEGRIKDDIILKALLDELHEYRGNCGMLYSYDWISVPLVYTQVVTLAIYTYFLACVMGRQYLDPTKGYPGQKIDLYFPFFTILQFFFYMGWMKVAESLINPFGDDDDDFELNWCLDRNFAMSLLIVDDMFQRHPKLVKDQYWDELEPQLPHTKSSFILRKRPYLGSATNFDVHPDEAEFVPMETIMEEDNTGDMYRSTSNSLGNDLLTPEADIISQRNVRCSSEFPGRRFLNFLSGQDSSENIVQTPKKEFSPSFILKSPRKRSRAWSGSETPESHKFAEEKKSRSKLSLVSRKNFSGEKSQCLIENVSSNPTLSATFFPNADEKADVAESNAKNCDIDPNTKSSQTGIETTVDIDVSPMSSSIGELSPYEPNIPLSYIDTAETSSICQERSPFQLDPSNSKRTI</sequence>
<feature type="transmembrane region" description="Helical" evidence="6">
    <location>
        <begin position="169"/>
        <end position="190"/>
    </location>
</feature>
<evidence type="ECO:0000256" key="3">
    <source>
        <dbReference type="ARBA" id="ARBA00022989"/>
    </source>
</evidence>
<keyword evidence="2 6" id="KW-0812">Transmembrane</keyword>
<proteinExistence type="inferred from homology"/>
<feature type="region of interest" description="Disordered" evidence="7">
    <location>
        <begin position="398"/>
        <end position="420"/>
    </location>
</feature>
<accession>A0ABM1B191</accession>
<feature type="transmembrane region" description="Helical" evidence="6">
    <location>
        <begin position="15"/>
        <end position="34"/>
    </location>
</feature>
<keyword evidence="6" id="KW-1003">Cell membrane</keyword>
<keyword evidence="3 6" id="KW-1133">Transmembrane helix</keyword>
<keyword evidence="6" id="KW-0868">Chloride</keyword>
<keyword evidence="6" id="KW-0406">Ion transport</keyword>
<dbReference type="PANTHER" id="PTHR10736">
    <property type="entry name" value="BESTROPHIN"/>
    <property type="match status" value="1"/>
</dbReference>
<evidence type="ECO:0000256" key="6">
    <source>
        <dbReference type="RuleBase" id="RU363126"/>
    </source>
</evidence>
<organism evidence="8 9">
    <name type="scientific">Limulus polyphemus</name>
    <name type="common">Atlantic horseshoe crab</name>
    <dbReference type="NCBI Taxonomy" id="6850"/>
    <lineage>
        <taxon>Eukaryota</taxon>
        <taxon>Metazoa</taxon>
        <taxon>Ecdysozoa</taxon>
        <taxon>Arthropoda</taxon>
        <taxon>Chelicerata</taxon>
        <taxon>Merostomata</taxon>
        <taxon>Xiphosura</taxon>
        <taxon>Limulidae</taxon>
        <taxon>Limulus</taxon>
    </lineage>
</organism>
<evidence type="ECO:0000256" key="4">
    <source>
        <dbReference type="ARBA" id="ARBA00023136"/>
    </source>
</evidence>
<comment type="similarity">
    <text evidence="5 6">Belongs to the anion channel-forming bestrophin (TC 1.A.46) family. Calcium-sensitive chloride channel subfamily.</text>
</comment>
<name>A0ABM1B191_LIMPO</name>
<gene>
    <name evidence="9" type="primary">LOC106457809</name>
</gene>
<keyword evidence="6" id="KW-0869">Chloride channel</keyword>
<evidence type="ECO:0000256" key="7">
    <source>
        <dbReference type="SAM" id="MobiDB-lite"/>
    </source>
</evidence>
<evidence type="ECO:0000313" key="8">
    <source>
        <dbReference type="Proteomes" id="UP000694941"/>
    </source>
</evidence>
<dbReference type="Proteomes" id="UP000694941">
    <property type="component" value="Unplaced"/>
</dbReference>
<dbReference type="InterPro" id="IPR021134">
    <property type="entry name" value="Bestrophin-like"/>
</dbReference>
<dbReference type="GeneID" id="106457809"/>
<evidence type="ECO:0000256" key="2">
    <source>
        <dbReference type="ARBA" id="ARBA00022692"/>
    </source>
</evidence>
<dbReference type="Pfam" id="PF01062">
    <property type="entry name" value="Bestrophin"/>
    <property type="match status" value="1"/>
</dbReference>
<comment type="subcellular location">
    <subcellularLocation>
        <location evidence="6">Cell membrane</location>
        <topology evidence="6">Multi-pass membrane protein</topology>
    </subcellularLocation>
    <subcellularLocation>
        <location evidence="1">Membrane</location>
    </subcellularLocation>
</comment>
<dbReference type="RefSeq" id="XP_013772713.1">
    <property type="nucleotide sequence ID" value="XM_013917259.2"/>
</dbReference>
<keyword evidence="6" id="KW-0813">Transport</keyword>
<keyword evidence="4 6" id="KW-0472">Membrane</keyword>